<dbReference type="EMBL" id="BAABHD010000024">
    <property type="protein sequence ID" value="GAA4455278.1"/>
    <property type="molecule type" value="Genomic_DNA"/>
</dbReference>
<gene>
    <name evidence="3" type="ORF">GCM10023189_22950</name>
</gene>
<proteinExistence type="predicted"/>
<keyword evidence="4" id="KW-1185">Reference proteome</keyword>
<name>A0ABP8MUR3_9BACT</name>
<sequence>MHMKSTIAIIGATGNMGSAIAKSLANGSYRLLLCANDFPTVQELAQTIKTDTPSADVEAIVCSRNASWEADIIILATPYQAEQEIAETIQEIASQKIVVSIANPVNESYSGLVTAPDTSAAEELQKRLPHSKVIKAFNTTFAADFATPVIDGKQVDAFVAGNDEEALQTVSELVKTAGFNPIVAGDLSVSRTLETMQFLLIQLTMKYNYYTLGVQGSQDTASFFNDKTVAGSLTMTSVKLSA</sequence>
<feature type="domain" description="Pyrroline-5-carboxylate reductase catalytic N-terminal" evidence="2">
    <location>
        <begin position="6"/>
        <end position="104"/>
    </location>
</feature>
<dbReference type="Pfam" id="PF03807">
    <property type="entry name" value="F420_oxidored"/>
    <property type="match status" value="1"/>
</dbReference>
<evidence type="ECO:0000259" key="2">
    <source>
        <dbReference type="Pfam" id="PF03807"/>
    </source>
</evidence>
<protein>
    <submittedName>
        <fullName evidence="3">NAD(P)-binding domain-containing protein</fullName>
    </submittedName>
</protein>
<evidence type="ECO:0000313" key="3">
    <source>
        <dbReference type="EMBL" id="GAA4455278.1"/>
    </source>
</evidence>
<comment type="caution">
    <text evidence="3">The sequence shown here is derived from an EMBL/GenBank/DDBJ whole genome shotgun (WGS) entry which is preliminary data.</text>
</comment>
<keyword evidence="1" id="KW-0560">Oxidoreductase</keyword>
<dbReference type="InterPro" id="IPR028939">
    <property type="entry name" value="P5C_Rdtase_cat_N"/>
</dbReference>
<dbReference type="InterPro" id="IPR051267">
    <property type="entry name" value="STEAP_metalloreductase"/>
</dbReference>
<evidence type="ECO:0000256" key="1">
    <source>
        <dbReference type="ARBA" id="ARBA00023002"/>
    </source>
</evidence>
<dbReference type="SUPFAM" id="SSF51735">
    <property type="entry name" value="NAD(P)-binding Rossmann-fold domains"/>
    <property type="match status" value="1"/>
</dbReference>
<evidence type="ECO:0000313" key="4">
    <source>
        <dbReference type="Proteomes" id="UP001501175"/>
    </source>
</evidence>
<dbReference type="Proteomes" id="UP001501175">
    <property type="component" value="Unassembled WGS sequence"/>
</dbReference>
<dbReference type="Gene3D" id="3.40.50.720">
    <property type="entry name" value="NAD(P)-binding Rossmann-like Domain"/>
    <property type="match status" value="1"/>
</dbReference>
<reference evidence="4" key="1">
    <citation type="journal article" date="2019" name="Int. J. Syst. Evol. Microbiol.">
        <title>The Global Catalogue of Microorganisms (GCM) 10K type strain sequencing project: providing services to taxonomists for standard genome sequencing and annotation.</title>
        <authorList>
            <consortium name="The Broad Institute Genomics Platform"/>
            <consortium name="The Broad Institute Genome Sequencing Center for Infectious Disease"/>
            <person name="Wu L."/>
            <person name="Ma J."/>
        </authorList>
    </citation>
    <scope>NUCLEOTIDE SEQUENCE [LARGE SCALE GENOMIC DNA]</scope>
    <source>
        <strain evidence="4">JCM 17927</strain>
    </source>
</reference>
<dbReference type="PANTHER" id="PTHR14239">
    <property type="entry name" value="DUDULIN-RELATED"/>
    <property type="match status" value="1"/>
</dbReference>
<dbReference type="InterPro" id="IPR036291">
    <property type="entry name" value="NAD(P)-bd_dom_sf"/>
</dbReference>
<organism evidence="3 4">
    <name type="scientific">Nibrella saemangeumensis</name>
    <dbReference type="NCBI Taxonomy" id="1084526"/>
    <lineage>
        <taxon>Bacteria</taxon>
        <taxon>Pseudomonadati</taxon>
        <taxon>Bacteroidota</taxon>
        <taxon>Cytophagia</taxon>
        <taxon>Cytophagales</taxon>
        <taxon>Spirosomataceae</taxon>
        <taxon>Nibrella</taxon>
    </lineage>
</organism>
<accession>A0ABP8MUR3</accession>